<organism evidence="2 3">
    <name type="scientific">Penicillium citrinum</name>
    <dbReference type="NCBI Taxonomy" id="5077"/>
    <lineage>
        <taxon>Eukaryota</taxon>
        <taxon>Fungi</taxon>
        <taxon>Dikarya</taxon>
        <taxon>Ascomycota</taxon>
        <taxon>Pezizomycotina</taxon>
        <taxon>Eurotiomycetes</taxon>
        <taxon>Eurotiomycetidae</taxon>
        <taxon>Eurotiales</taxon>
        <taxon>Aspergillaceae</taxon>
        <taxon>Penicillium</taxon>
    </lineage>
</organism>
<dbReference type="RefSeq" id="XP_056499644.1">
    <property type="nucleotide sequence ID" value="XM_056646203.1"/>
</dbReference>
<dbReference type="EMBL" id="JAPQKT010000006">
    <property type="protein sequence ID" value="KAJ5227279.1"/>
    <property type="molecule type" value="Genomic_DNA"/>
</dbReference>
<proteinExistence type="predicted"/>
<accession>A0A9W9NW68</accession>
<feature type="region of interest" description="Disordered" evidence="1">
    <location>
        <begin position="62"/>
        <end position="87"/>
    </location>
</feature>
<feature type="compositionally biased region" description="Basic and acidic residues" evidence="1">
    <location>
        <begin position="120"/>
        <end position="146"/>
    </location>
</feature>
<name>A0A9W9NW68_PENCI</name>
<feature type="compositionally biased region" description="Basic residues" evidence="1">
    <location>
        <begin position="65"/>
        <end position="74"/>
    </location>
</feature>
<keyword evidence="3" id="KW-1185">Reference proteome</keyword>
<sequence length="164" mass="18355">MISNLNQYSAALQRQSADQHCQNIAQQKQFAKQNAQAQKQMAKQNVMMQKQNAHMNHELQALKHQQQHQPHRGHPGGGGHVGGGGNGNGKKIVAGAAVGAAMGVGGAMIYEEYREERYTQEQIIRHEEQEPSDRDSIDGSDQDRCYENNNEQDWPQDNNPDRVL</sequence>
<dbReference type="GeneID" id="81385370"/>
<gene>
    <name evidence="2" type="ORF">N7469_007285</name>
</gene>
<evidence type="ECO:0000256" key="1">
    <source>
        <dbReference type="SAM" id="MobiDB-lite"/>
    </source>
</evidence>
<evidence type="ECO:0000313" key="2">
    <source>
        <dbReference type="EMBL" id="KAJ5227279.1"/>
    </source>
</evidence>
<feature type="compositionally biased region" description="Gly residues" evidence="1">
    <location>
        <begin position="75"/>
        <end position="87"/>
    </location>
</feature>
<dbReference type="OrthoDB" id="10666424at2759"/>
<reference evidence="2" key="2">
    <citation type="journal article" date="2023" name="IMA Fungus">
        <title>Comparative genomic study of the Penicillium genus elucidates a diverse pangenome and 15 lateral gene transfer events.</title>
        <authorList>
            <person name="Petersen C."/>
            <person name="Sorensen T."/>
            <person name="Nielsen M.R."/>
            <person name="Sondergaard T.E."/>
            <person name="Sorensen J.L."/>
            <person name="Fitzpatrick D.A."/>
            <person name="Frisvad J.C."/>
            <person name="Nielsen K.L."/>
        </authorList>
    </citation>
    <scope>NUCLEOTIDE SEQUENCE</scope>
    <source>
        <strain evidence="2">IBT 23319</strain>
    </source>
</reference>
<protein>
    <submittedName>
        <fullName evidence="2">Uncharacterized protein</fullName>
    </submittedName>
</protein>
<dbReference type="Proteomes" id="UP001147733">
    <property type="component" value="Unassembled WGS sequence"/>
</dbReference>
<reference evidence="2" key="1">
    <citation type="submission" date="2022-11" db="EMBL/GenBank/DDBJ databases">
        <authorList>
            <person name="Petersen C."/>
        </authorList>
    </citation>
    <scope>NUCLEOTIDE SEQUENCE</scope>
    <source>
        <strain evidence="2">IBT 23319</strain>
    </source>
</reference>
<comment type="caution">
    <text evidence="2">The sequence shown here is derived from an EMBL/GenBank/DDBJ whole genome shotgun (WGS) entry which is preliminary data.</text>
</comment>
<evidence type="ECO:0000313" key="3">
    <source>
        <dbReference type="Proteomes" id="UP001147733"/>
    </source>
</evidence>
<dbReference type="AlphaFoldDB" id="A0A9W9NW68"/>
<feature type="compositionally biased region" description="Polar residues" evidence="1">
    <location>
        <begin position="147"/>
        <end position="158"/>
    </location>
</feature>
<feature type="region of interest" description="Disordered" evidence="1">
    <location>
        <begin position="120"/>
        <end position="164"/>
    </location>
</feature>